<proteinExistence type="inferred from homology"/>
<evidence type="ECO:0000256" key="4">
    <source>
        <dbReference type="ARBA" id="ARBA00004653"/>
    </source>
</evidence>
<keyword evidence="9 18" id="KW-1133">Transmembrane helix</keyword>
<evidence type="ECO:0000256" key="5">
    <source>
        <dbReference type="ARBA" id="ARBA00006185"/>
    </source>
</evidence>
<feature type="transmembrane region" description="Helical" evidence="18">
    <location>
        <begin position="506"/>
        <end position="528"/>
    </location>
</feature>
<dbReference type="VEuPathDB" id="FungiDB:SPPG_02343"/>
<protein>
    <recommendedName>
        <fullName evidence="6 18">Autophagy-related protein 9</fullName>
    </recommendedName>
</protein>
<name>A0A0L0HR18_SPIPD</name>
<evidence type="ECO:0000256" key="15">
    <source>
        <dbReference type="ARBA" id="ARBA00024615"/>
    </source>
</evidence>
<dbReference type="GO" id="GO:0030659">
    <property type="term" value="C:cytoplasmic vesicle membrane"/>
    <property type="evidence" value="ECO:0007669"/>
    <property type="project" value="UniProtKB-SubCell"/>
</dbReference>
<evidence type="ECO:0000256" key="8">
    <source>
        <dbReference type="ARBA" id="ARBA00022692"/>
    </source>
</evidence>
<dbReference type="eggNOG" id="KOG2173">
    <property type="taxonomic scope" value="Eukaryota"/>
</dbReference>
<dbReference type="Proteomes" id="UP000053201">
    <property type="component" value="Unassembled WGS sequence"/>
</dbReference>
<keyword evidence="13 18" id="KW-0472">Membrane</keyword>
<sequence length="845" mass="97206">MAYQGETADYVGGLQSTPFTYEPPFLPDDDDEDSDSPPTFFEQPPASQFHVAGLEEVQVSDYPVSDIPNGGLPEQALFGGQQRVYNGFGAYEPPKIDFEDDDDEDSDVGEAPASIRFEMSPLNTDGRGAPSGHGGGNPGRRFERRHNLGMNYNRRRTKTALWGAMEGLSASIAELGPGSSKERSVKMWVETQNLDKLLEKIYAFYIGKGLYSIILARITNLFILAFIVAFSTFLFGCIDYSLIRKKQLLSEVIRPHCLRSIHGAPAFILIIFSIWWTWQFLRLLTDIPQLLRIHRFYYHVLGITDAEMQTIDWRDIVNKIMHIPDIPGPMQNRAMTMKLDAHNIANRILRKDNYMIALFNKDILDLTVPLLGRRQMLTKIIEWNLSFCILSFAFNEEGRIRKRFIKDTNRSKLVNELKQRFAMMGLVNLICAPFLFFVFIMHFFFRYAQEFHKNPSSLGSRQYSPFARWKFREFNELPHLFERRLNRSYRMATKYMNQFPNQKITILARFIAFITGAFLAVLIIMTMIEEELLHGFEITPNRSVFFYIGIFGTVMAVSRGMVPDENEVFEPARMLRQVVAETHYLPSEWRGKMHLDEVRQQFGILFEYKIVLFLQEIMSVLFAPVILWYSLPSCAEQIVDFFREFTVHVDSLGYVCSFAVFDFQRHGNLKYGVPTQNQDEYYISKEGKMEQSFVNFKINNPGWEPRVDGSQYLNTILARGNELLQSQYMPDPGNSSSLLLHSLLRPRRNVKFNEMSGDDRHPALQGSPERTVGTSQHLHPLHNGQPHPLFYGTSSTLGIGQRQLQQQPQLAESMLQGSEIGDGRDVGRTLFALLDAIYESNKTLY</sequence>
<feature type="region of interest" description="Disordered" evidence="19">
    <location>
        <begin position="120"/>
        <end position="144"/>
    </location>
</feature>
<dbReference type="GO" id="GO:0034045">
    <property type="term" value="C:phagophore assembly site membrane"/>
    <property type="evidence" value="ECO:0007669"/>
    <property type="project" value="UniProtKB-SubCell"/>
</dbReference>
<comment type="similarity">
    <text evidence="5 18">Belongs to the ATG9 family.</text>
</comment>
<evidence type="ECO:0000313" key="21">
    <source>
        <dbReference type="Proteomes" id="UP000053201"/>
    </source>
</evidence>
<dbReference type="AlphaFoldDB" id="A0A0L0HR18"/>
<dbReference type="GO" id="GO:0061709">
    <property type="term" value="P:reticulophagy"/>
    <property type="evidence" value="ECO:0007669"/>
    <property type="project" value="TreeGrafter"/>
</dbReference>
<dbReference type="FunCoup" id="A0A0L0HR18">
    <property type="interactions" value="261"/>
</dbReference>
<keyword evidence="21" id="KW-1185">Reference proteome</keyword>
<dbReference type="GO" id="GO:0034727">
    <property type="term" value="P:piecemeal microautophagy of the nucleus"/>
    <property type="evidence" value="ECO:0007669"/>
    <property type="project" value="TreeGrafter"/>
</dbReference>
<reference evidence="20 21" key="1">
    <citation type="submission" date="2009-08" db="EMBL/GenBank/DDBJ databases">
        <title>The Genome Sequence of Spizellomyces punctatus strain DAOM BR117.</title>
        <authorList>
            <consortium name="The Broad Institute Genome Sequencing Platform"/>
            <person name="Russ C."/>
            <person name="Cuomo C."/>
            <person name="Shea T."/>
            <person name="Young S.K."/>
            <person name="Zeng Q."/>
            <person name="Koehrsen M."/>
            <person name="Haas B."/>
            <person name="Borodovsky M."/>
            <person name="Guigo R."/>
            <person name="Alvarado L."/>
            <person name="Berlin A."/>
            <person name="Bochicchio J."/>
            <person name="Borenstein D."/>
            <person name="Chapman S."/>
            <person name="Chen Z."/>
            <person name="Engels R."/>
            <person name="Freedman E."/>
            <person name="Gellesch M."/>
            <person name="Goldberg J."/>
            <person name="Griggs A."/>
            <person name="Gujja S."/>
            <person name="Heiman D."/>
            <person name="Hepburn T."/>
            <person name="Howarth C."/>
            <person name="Jen D."/>
            <person name="Larson L."/>
            <person name="Lewis B."/>
            <person name="Mehta T."/>
            <person name="Park D."/>
            <person name="Pearson M."/>
            <person name="Roberts A."/>
            <person name="Saif S."/>
            <person name="Shenoy N."/>
            <person name="Sisk P."/>
            <person name="Stolte C."/>
            <person name="Sykes S."/>
            <person name="Thomson T."/>
            <person name="Walk T."/>
            <person name="White J."/>
            <person name="Yandava C."/>
            <person name="Burger G."/>
            <person name="Gray M.W."/>
            <person name="Holland P.W.H."/>
            <person name="King N."/>
            <person name="Lang F.B.F."/>
            <person name="Roger A.J."/>
            <person name="Ruiz-Trillo I."/>
            <person name="Lander E."/>
            <person name="Nusbaum C."/>
        </authorList>
    </citation>
    <scope>NUCLEOTIDE SEQUENCE [LARGE SCALE GENOMIC DNA]</scope>
    <source>
        <strain evidence="20 21">DAOM BR117</strain>
    </source>
</reference>
<feature type="transmembrane region" description="Helical" evidence="18">
    <location>
        <begin position="221"/>
        <end position="243"/>
    </location>
</feature>
<dbReference type="InParanoid" id="A0A0L0HR18"/>
<dbReference type="GO" id="GO:0006869">
    <property type="term" value="P:lipid transport"/>
    <property type="evidence" value="ECO:0007669"/>
    <property type="project" value="UniProtKB-KW"/>
</dbReference>
<evidence type="ECO:0000256" key="2">
    <source>
        <dbReference type="ARBA" id="ARBA00004477"/>
    </source>
</evidence>
<dbReference type="RefSeq" id="XP_016611333.1">
    <property type="nucleotide sequence ID" value="XM_016750632.1"/>
</dbReference>
<dbReference type="STRING" id="645134.A0A0L0HR18"/>
<keyword evidence="8 18" id="KW-0812">Transmembrane</keyword>
<comment type="function">
    <text evidence="18">Phospholipid scramblase involved in autophagy. Cycles between the preautophagosomal structure/phagophore assembly site (PAS) and the cytoplasmic vesicle pool and supplies membrane for the growing autophagosome. Lipid scramblase activity plays a key role in preautophagosomal structure/phagophore assembly by distributing the phospholipids that arrive through ATG2 from the cytoplasmic to the luminal leaflet of the bilayer, thereby driving autophagosomal membrane expansion.</text>
</comment>
<evidence type="ECO:0000256" key="17">
    <source>
        <dbReference type="ARBA" id="ARBA00024631"/>
    </source>
</evidence>
<gene>
    <name evidence="20" type="ORF">SPPG_02343</name>
</gene>
<dbReference type="GO" id="GO:0000139">
    <property type="term" value="C:Golgi membrane"/>
    <property type="evidence" value="ECO:0007669"/>
    <property type="project" value="UniProtKB-SubCell"/>
</dbReference>
<accession>A0A0L0HR18</accession>
<dbReference type="GO" id="GO:0005789">
    <property type="term" value="C:endoplasmic reticulum membrane"/>
    <property type="evidence" value="ECO:0007669"/>
    <property type="project" value="UniProtKB-SubCell"/>
</dbReference>
<organism evidence="20 21">
    <name type="scientific">Spizellomyces punctatus (strain DAOM BR117)</name>
    <dbReference type="NCBI Taxonomy" id="645134"/>
    <lineage>
        <taxon>Eukaryota</taxon>
        <taxon>Fungi</taxon>
        <taxon>Fungi incertae sedis</taxon>
        <taxon>Chytridiomycota</taxon>
        <taxon>Chytridiomycota incertae sedis</taxon>
        <taxon>Chytridiomycetes</taxon>
        <taxon>Spizellomycetales</taxon>
        <taxon>Spizellomycetaceae</taxon>
        <taxon>Spizellomyces</taxon>
    </lineage>
</organism>
<dbReference type="PANTHER" id="PTHR13038:SF10">
    <property type="entry name" value="AUTOPHAGY-RELATED PROTEIN 9"/>
    <property type="match status" value="1"/>
</dbReference>
<dbReference type="EMBL" id="KQ257452">
    <property type="protein sequence ID" value="KND03294.1"/>
    <property type="molecule type" value="Genomic_DNA"/>
</dbReference>
<feature type="region of interest" description="Disordered" evidence="19">
    <location>
        <begin position="1"/>
        <end position="45"/>
    </location>
</feature>
<comment type="catalytic activity">
    <reaction evidence="17">
        <text>a 1,2-diacyl-sn-glycero-3-phosphocholine(in) = a 1,2-diacyl-sn-glycero-3-phosphocholine(out)</text>
        <dbReference type="Rhea" id="RHEA:38571"/>
        <dbReference type="ChEBI" id="CHEBI:57643"/>
    </reaction>
</comment>
<comment type="catalytic activity">
    <reaction evidence="15">
        <text>a 1,2-diacyl-sn-glycero-3-phosphoethanolamine(in) = a 1,2-diacyl-sn-glycero-3-phosphoethanolamine(out)</text>
        <dbReference type="Rhea" id="RHEA:38895"/>
        <dbReference type="ChEBI" id="CHEBI:64612"/>
    </reaction>
</comment>
<feature type="compositionally biased region" description="Gly residues" evidence="19">
    <location>
        <begin position="129"/>
        <end position="138"/>
    </location>
</feature>
<dbReference type="OrthoDB" id="2020634at2759"/>
<evidence type="ECO:0000256" key="11">
    <source>
        <dbReference type="ARBA" id="ARBA00023034"/>
    </source>
</evidence>
<evidence type="ECO:0000256" key="1">
    <source>
        <dbReference type="ARBA" id="ARBA00004439"/>
    </source>
</evidence>
<evidence type="ECO:0000256" key="13">
    <source>
        <dbReference type="ARBA" id="ARBA00023136"/>
    </source>
</evidence>
<comment type="subcellular location">
    <subcellularLocation>
        <location evidence="1">Cytoplasmic vesicle membrane</location>
        <topology evidence="1">Multi-pass membrane protein</topology>
    </subcellularLocation>
    <subcellularLocation>
        <location evidence="2">Endoplasmic reticulum membrane</location>
        <topology evidence="2">Multi-pass membrane protein</topology>
    </subcellularLocation>
    <subcellularLocation>
        <location evidence="4">Golgi apparatus membrane</location>
        <topology evidence="4">Multi-pass membrane protein</topology>
    </subcellularLocation>
    <subcellularLocation>
        <location evidence="3 18">Preautophagosomal structure membrane</location>
        <topology evidence="3 18">Multi-pass membrane protein</topology>
    </subcellularLocation>
</comment>
<evidence type="ECO:0000313" key="20">
    <source>
        <dbReference type="EMBL" id="KND03294.1"/>
    </source>
</evidence>
<dbReference type="GO" id="GO:0005776">
    <property type="term" value="C:autophagosome"/>
    <property type="evidence" value="ECO:0007669"/>
    <property type="project" value="TreeGrafter"/>
</dbReference>
<evidence type="ECO:0000256" key="19">
    <source>
        <dbReference type="SAM" id="MobiDB-lite"/>
    </source>
</evidence>
<evidence type="ECO:0000256" key="3">
    <source>
        <dbReference type="ARBA" id="ARBA00004511"/>
    </source>
</evidence>
<evidence type="ECO:0000256" key="14">
    <source>
        <dbReference type="ARBA" id="ARBA00024479"/>
    </source>
</evidence>
<dbReference type="OMA" id="IPTGECV"/>
<keyword evidence="11" id="KW-0333">Golgi apparatus</keyword>
<dbReference type="GO" id="GO:0034497">
    <property type="term" value="P:protein localization to phagophore assembly site"/>
    <property type="evidence" value="ECO:0007669"/>
    <property type="project" value="TreeGrafter"/>
</dbReference>
<feature type="transmembrane region" description="Helical" evidence="18">
    <location>
        <begin position="421"/>
        <end position="445"/>
    </location>
</feature>
<feature type="transmembrane region" description="Helical" evidence="18">
    <location>
        <begin position="610"/>
        <end position="631"/>
    </location>
</feature>
<feature type="region of interest" description="Disordered" evidence="19">
    <location>
        <begin position="753"/>
        <end position="774"/>
    </location>
</feature>
<keyword evidence="10 18" id="KW-0072">Autophagy</keyword>
<evidence type="ECO:0000256" key="12">
    <source>
        <dbReference type="ARBA" id="ARBA00023055"/>
    </source>
</evidence>
<dbReference type="PANTHER" id="PTHR13038">
    <property type="entry name" value="APG9 AUTOPHAGY 9"/>
    <property type="match status" value="1"/>
</dbReference>
<comment type="catalytic activity">
    <reaction evidence="14">
        <text>a 1,2-diacyl-sn-glycero-3-phospho-L-serine(in) = a 1,2-diacyl-sn-glycero-3-phospho-L-serine(out)</text>
        <dbReference type="Rhea" id="RHEA:38663"/>
        <dbReference type="ChEBI" id="CHEBI:57262"/>
    </reaction>
</comment>
<evidence type="ECO:0000256" key="6">
    <source>
        <dbReference type="ARBA" id="ARBA00018074"/>
    </source>
</evidence>
<dbReference type="InterPro" id="IPR007241">
    <property type="entry name" value="Autophagy-rel_prot_9"/>
</dbReference>
<evidence type="ECO:0000256" key="10">
    <source>
        <dbReference type="ARBA" id="ARBA00023006"/>
    </source>
</evidence>
<dbReference type="GO" id="GO:0000422">
    <property type="term" value="P:autophagy of mitochondrion"/>
    <property type="evidence" value="ECO:0007669"/>
    <property type="project" value="TreeGrafter"/>
</dbReference>
<keyword evidence="7 18" id="KW-0813">Transport</keyword>
<dbReference type="GeneID" id="27685934"/>
<evidence type="ECO:0000256" key="7">
    <source>
        <dbReference type="ARBA" id="ARBA00022448"/>
    </source>
</evidence>
<feature type="transmembrane region" description="Helical" evidence="18">
    <location>
        <begin position="544"/>
        <end position="562"/>
    </location>
</feature>
<feature type="transmembrane region" description="Helical" evidence="18">
    <location>
        <begin position="264"/>
        <end position="281"/>
    </location>
</feature>
<evidence type="ECO:0000256" key="9">
    <source>
        <dbReference type="ARBA" id="ARBA00022989"/>
    </source>
</evidence>
<evidence type="ECO:0000256" key="18">
    <source>
        <dbReference type="RuleBase" id="RU364027"/>
    </source>
</evidence>
<evidence type="ECO:0000256" key="16">
    <source>
        <dbReference type="ARBA" id="ARBA00024621"/>
    </source>
</evidence>
<comment type="catalytic activity">
    <reaction evidence="16">
        <text>a 1,2-diacyl-sn-glycero-3-phospho-(1D-myo-inositol-3-phosphate)(in) = a 1,2-diacyl-sn-glycero-3-phospho-(1D-myo-inositol-3-phosphate)(out)</text>
        <dbReference type="Rhea" id="RHEA:67920"/>
        <dbReference type="ChEBI" id="CHEBI:58088"/>
    </reaction>
</comment>
<dbReference type="Pfam" id="PF04109">
    <property type="entry name" value="ATG9"/>
    <property type="match status" value="1"/>
</dbReference>
<keyword evidence="12 18" id="KW-0445">Lipid transport</keyword>